<proteinExistence type="predicted"/>
<dbReference type="AlphaFoldDB" id="A0A446B5C3"/>
<dbReference type="Proteomes" id="UP000289323">
    <property type="component" value="Unassembled WGS sequence"/>
</dbReference>
<organism evidence="1 2">
    <name type="scientific">Thermothielavioides terrestris</name>
    <dbReference type="NCBI Taxonomy" id="2587410"/>
    <lineage>
        <taxon>Eukaryota</taxon>
        <taxon>Fungi</taxon>
        <taxon>Dikarya</taxon>
        <taxon>Ascomycota</taxon>
        <taxon>Pezizomycotina</taxon>
        <taxon>Sordariomycetes</taxon>
        <taxon>Sordariomycetidae</taxon>
        <taxon>Sordariales</taxon>
        <taxon>Chaetomiaceae</taxon>
        <taxon>Thermothielavioides</taxon>
    </lineage>
</organism>
<evidence type="ECO:0000313" key="2">
    <source>
        <dbReference type="Proteomes" id="UP000289323"/>
    </source>
</evidence>
<dbReference type="EMBL" id="OUUZ01000001">
    <property type="protein sequence ID" value="SPQ17679.1"/>
    <property type="molecule type" value="Genomic_DNA"/>
</dbReference>
<accession>A0A446B5C3</accession>
<dbReference type="Pfam" id="PF12311">
    <property type="entry name" value="DUF3632"/>
    <property type="match status" value="1"/>
</dbReference>
<dbReference type="InterPro" id="IPR022085">
    <property type="entry name" value="OpdG"/>
</dbReference>
<evidence type="ECO:0000313" key="1">
    <source>
        <dbReference type="EMBL" id="SPQ17679.1"/>
    </source>
</evidence>
<sequence length="287" mass="32176">MTCIPEGEQAKPRWLTYLDNMANEDDISSVEQKTLSIVRNLLVAPDGAEHATADALEALQAYYRDTFCHPDDLSWKRNPAHGTIIVAGSAVSHVFDVAAYVPFNDFRHGRLADLVVGLKRNAAQEFNPDDPRLGWDQRVLNEEARETWNCYHLRPDDFMDRCNEAVNMYTLLARLTGAETLGANAVPWAAADVVEGLEEPASRNSTPLVLKAAAVIATQHILYAGEALVKEVDGEQWKTWAAKLRDLADSTPEDAEWDLKHNAREAYGKMVQLRPELFRETSRNTMQ</sequence>
<protein>
    <submittedName>
        <fullName evidence="1">71db72f8-9485-47be-8237-af3cb44fd2be</fullName>
    </submittedName>
</protein>
<gene>
    <name evidence="1" type="ORF">TT172_LOCUS98</name>
</gene>
<name>A0A446B5C3_9PEZI</name>
<reference evidence="1 2" key="1">
    <citation type="submission" date="2018-04" db="EMBL/GenBank/DDBJ databases">
        <authorList>
            <person name="Huttner S."/>
            <person name="Dainat J."/>
        </authorList>
    </citation>
    <scope>NUCLEOTIDE SEQUENCE [LARGE SCALE GENOMIC DNA]</scope>
</reference>